<feature type="compositionally biased region" description="Basic and acidic residues" evidence="2">
    <location>
        <begin position="620"/>
        <end position="631"/>
    </location>
</feature>
<dbReference type="CDD" id="cd05237">
    <property type="entry name" value="UDP_invert_4-6DH_SDR_e"/>
    <property type="match status" value="1"/>
</dbReference>
<dbReference type="Pfam" id="PF02719">
    <property type="entry name" value="Polysacc_synt_2"/>
    <property type="match status" value="1"/>
</dbReference>
<dbReference type="InterPro" id="IPR051203">
    <property type="entry name" value="Polysaccharide_Synthase-Rel"/>
</dbReference>
<dbReference type="SUPFAM" id="SSF51735">
    <property type="entry name" value="NAD(P)-binding Rossmann-fold domains"/>
    <property type="match status" value="1"/>
</dbReference>
<dbReference type="InterPro" id="IPR029063">
    <property type="entry name" value="SAM-dependent_MTases_sf"/>
</dbReference>
<evidence type="ECO:0000313" key="6">
    <source>
        <dbReference type="Proteomes" id="UP000461585"/>
    </source>
</evidence>
<keyword evidence="3" id="KW-1133">Transmembrane helix</keyword>
<gene>
    <name evidence="5" type="ORF">GXN74_13340</name>
</gene>
<comment type="caution">
    <text evidence="5">The sequence shown here is derived from an EMBL/GenBank/DDBJ whole genome shotgun (WGS) entry which is preliminary data.</text>
</comment>
<evidence type="ECO:0000256" key="2">
    <source>
        <dbReference type="SAM" id="MobiDB-lite"/>
    </source>
</evidence>
<dbReference type="Pfam" id="PF13727">
    <property type="entry name" value="CoA_binding_3"/>
    <property type="match status" value="1"/>
</dbReference>
<dbReference type="InterPro" id="IPR036291">
    <property type="entry name" value="NAD(P)-bd_dom_sf"/>
</dbReference>
<feature type="region of interest" description="Disordered" evidence="2">
    <location>
        <begin position="620"/>
        <end position="659"/>
    </location>
</feature>
<evidence type="ECO:0000256" key="3">
    <source>
        <dbReference type="SAM" id="Phobius"/>
    </source>
</evidence>
<name>A0A7X5HY06_9FIRM</name>
<accession>A0A7X5HY06</accession>
<protein>
    <submittedName>
        <fullName evidence="5">Polysaccharide biosynthesis protein</fullName>
    </submittedName>
</protein>
<keyword evidence="6" id="KW-1185">Reference proteome</keyword>
<feature type="transmembrane region" description="Helical" evidence="3">
    <location>
        <begin position="75"/>
        <end position="96"/>
    </location>
</feature>
<sequence length="659" mass="73935">MKKLIRICFLLGVDMLLVNLSVYGALLLRFEGRIEPQYLETYLTHLIPMTLIKVGVFYFFRLYKSVWRYASIDELVQVGMAAVFANTLVMSYFLLLQQNLPRSVYIITALLDGMLVGGFRMSYRLVRRLRKLDLAGRAKQKRVLVVGAGDAGAMIIREMKGNEHLGIRPVAIIDDNRQKEGMHIHRVPVVGQRKDIPEVCEKLRIQEIVIAIPSADRLTIRAIVQECEKTKCKLKILPGVYDMMSGKADITSLRNVRIEDLLGRDEIKLDMGEMGAYITGKRVMVTGGGGSIGSELARQIAKFSPAELVLVDIYENNVYDLQNELKRAYRVLDYGLEGYPQGVEHDLKLRAVIASVRDEDRMDSLMGEARPHLVFHAAAHKHVPLMEHNPKAAVKNNVFGTYNVASAASRHGVGRFVLISTDKAVNPTNIMGATKRMCEMVIQTMDKGSDTEFAIVRFGNVLGSNGSVVPLFKRQIEEQGYVTVTHPEIIRYFMTIPEAARLVVQAGAMARGGEVFILDMGEPVKIVDLARDVIRLSGYEPEVEIPIKFTGLRPGEKLFEELLMDEEGIQSTRHEKIFIGRPGDLEQEELLEKLEKLRKVVEDGEDGDVKRVMKEVVGTYREEGDSGKKGEAGSPLCREVVKEDRERGSGKMGEMVKVR</sequence>
<feature type="transmembrane region" description="Helical" evidence="3">
    <location>
        <begin position="7"/>
        <end position="30"/>
    </location>
</feature>
<dbReference type="EMBL" id="JAAEEH010000055">
    <property type="protein sequence ID" value="NDL68722.1"/>
    <property type="molecule type" value="Genomic_DNA"/>
</dbReference>
<dbReference type="Proteomes" id="UP000461585">
    <property type="component" value="Unassembled WGS sequence"/>
</dbReference>
<feature type="domain" description="Polysaccharide biosynthesis protein CapD-like" evidence="4">
    <location>
        <begin position="283"/>
        <end position="580"/>
    </location>
</feature>
<feature type="compositionally biased region" description="Basic and acidic residues" evidence="2">
    <location>
        <begin position="639"/>
        <end position="659"/>
    </location>
</feature>
<proteinExistence type="inferred from homology"/>
<keyword evidence="3" id="KW-0472">Membrane</keyword>
<dbReference type="PANTHER" id="PTHR43318">
    <property type="entry name" value="UDP-N-ACETYLGLUCOSAMINE 4,6-DEHYDRATASE"/>
    <property type="match status" value="1"/>
</dbReference>
<dbReference type="AlphaFoldDB" id="A0A7X5HY06"/>
<keyword evidence="3" id="KW-0812">Transmembrane</keyword>
<dbReference type="RefSeq" id="WP_162371443.1">
    <property type="nucleotide sequence ID" value="NZ_JAAEEH010000055.1"/>
</dbReference>
<dbReference type="Gene3D" id="3.40.50.720">
    <property type="entry name" value="NAD(P)-binding Rossmann-like Domain"/>
    <property type="match status" value="2"/>
</dbReference>
<dbReference type="InterPro" id="IPR003869">
    <property type="entry name" value="Polysac_CapD-like"/>
</dbReference>
<organism evidence="5 6">
    <name type="scientific">Anaerotalea alkaliphila</name>
    <dbReference type="NCBI Taxonomy" id="2662126"/>
    <lineage>
        <taxon>Bacteria</taxon>
        <taxon>Bacillati</taxon>
        <taxon>Bacillota</taxon>
        <taxon>Clostridia</taxon>
        <taxon>Eubacteriales</taxon>
        <taxon>Anaerotalea</taxon>
    </lineage>
</organism>
<comment type="similarity">
    <text evidence="1">Belongs to the polysaccharide synthase family.</text>
</comment>
<dbReference type="PANTHER" id="PTHR43318:SF1">
    <property type="entry name" value="POLYSACCHARIDE BIOSYNTHESIS PROTEIN EPSC-RELATED"/>
    <property type="match status" value="1"/>
</dbReference>
<evidence type="ECO:0000256" key="1">
    <source>
        <dbReference type="ARBA" id="ARBA00007430"/>
    </source>
</evidence>
<feature type="transmembrane region" description="Helical" evidence="3">
    <location>
        <begin position="42"/>
        <end position="63"/>
    </location>
</feature>
<reference evidence="5 6" key="1">
    <citation type="submission" date="2020-01" db="EMBL/GenBank/DDBJ databases">
        <title>Anaeroalcalibacter tamaniensis gen. nov., sp. nov., moderately halophilic strictly anaerobic fermenter bacterium from mud volcano of Taman peninsula.</title>
        <authorList>
            <person name="Frolova A."/>
            <person name="Merkel A.Y."/>
            <person name="Slobodkin A.I."/>
        </authorList>
    </citation>
    <scope>NUCLEOTIDE SEQUENCE [LARGE SCALE GENOMIC DNA]</scope>
    <source>
        <strain evidence="5 6">F-3ap</strain>
    </source>
</reference>
<dbReference type="SUPFAM" id="SSF53335">
    <property type="entry name" value="S-adenosyl-L-methionine-dependent methyltransferases"/>
    <property type="match status" value="1"/>
</dbReference>
<evidence type="ECO:0000259" key="4">
    <source>
        <dbReference type="Pfam" id="PF02719"/>
    </source>
</evidence>
<evidence type="ECO:0000313" key="5">
    <source>
        <dbReference type="EMBL" id="NDL68722.1"/>
    </source>
</evidence>